<dbReference type="EMBL" id="JBJUIK010000015">
    <property type="protein sequence ID" value="KAL3502661.1"/>
    <property type="molecule type" value="Genomic_DNA"/>
</dbReference>
<organism evidence="3 4">
    <name type="scientific">Cinchona calisaya</name>
    <dbReference type="NCBI Taxonomy" id="153742"/>
    <lineage>
        <taxon>Eukaryota</taxon>
        <taxon>Viridiplantae</taxon>
        <taxon>Streptophyta</taxon>
        <taxon>Embryophyta</taxon>
        <taxon>Tracheophyta</taxon>
        <taxon>Spermatophyta</taxon>
        <taxon>Magnoliopsida</taxon>
        <taxon>eudicotyledons</taxon>
        <taxon>Gunneridae</taxon>
        <taxon>Pentapetalae</taxon>
        <taxon>asterids</taxon>
        <taxon>lamiids</taxon>
        <taxon>Gentianales</taxon>
        <taxon>Rubiaceae</taxon>
        <taxon>Cinchonoideae</taxon>
        <taxon>Cinchoneae</taxon>
        <taxon>Cinchona</taxon>
    </lineage>
</organism>
<evidence type="ECO:0000259" key="1">
    <source>
        <dbReference type="Pfam" id="PF00385"/>
    </source>
</evidence>
<evidence type="ECO:0000313" key="3">
    <source>
        <dbReference type="EMBL" id="KAL3502661.1"/>
    </source>
</evidence>
<gene>
    <name evidence="3" type="ORF">ACH5RR_037110</name>
</gene>
<accession>A0ABD2Y7H2</accession>
<evidence type="ECO:0000313" key="4">
    <source>
        <dbReference type="Proteomes" id="UP001630127"/>
    </source>
</evidence>
<dbReference type="InterPro" id="IPR016197">
    <property type="entry name" value="Chromo-like_dom_sf"/>
</dbReference>
<dbReference type="InterPro" id="IPR023780">
    <property type="entry name" value="Chromo_domain"/>
</dbReference>
<dbReference type="AlphaFoldDB" id="A0ABD2Y7H2"/>
<dbReference type="Pfam" id="PF00385">
    <property type="entry name" value="Chromo"/>
    <property type="match status" value="1"/>
</dbReference>
<protein>
    <recommendedName>
        <fullName evidence="5">Chromo domain-containing protein</fullName>
    </recommendedName>
</protein>
<dbReference type="Proteomes" id="UP001630127">
    <property type="component" value="Unassembled WGS sequence"/>
</dbReference>
<dbReference type="InterPro" id="IPR056924">
    <property type="entry name" value="SH3_Tf2-1"/>
</dbReference>
<dbReference type="SUPFAM" id="SSF54160">
    <property type="entry name" value="Chromo domain-like"/>
    <property type="match status" value="1"/>
</dbReference>
<evidence type="ECO:0008006" key="5">
    <source>
        <dbReference type="Google" id="ProtNLM"/>
    </source>
</evidence>
<name>A0ABD2Y7H2_9GENT</name>
<keyword evidence="4" id="KW-1185">Reference proteome</keyword>
<dbReference type="PANTHER" id="PTHR46148:SF57">
    <property type="entry name" value="OS12G0499874 PROTEIN"/>
    <property type="match status" value="1"/>
</dbReference>
<dbReference type="PANTHER" id="PTHR46148">
    <property type="entry name" value="CHROMO DOMAIN-CONTAINING PROTEIN"/>
    <property type="match status" value="1"/>
</dbReference>
<feature type="domain" description="Chromo" evidence="1">
    <location>
        <begin position="78"/>
        <end position="124"/>
    </location>
</feature>
<proteinExistence type="predicted"/>
<feature type="domain" description="Tf2-1-like SH3-like" evidence="2">
    <location>
        <begin position="3"/>
        <end position="51"/>
    </location>
</feature>
<sequence>MRFEVSGKLSPRYIGPYEILERMRNLAYRFALPPSLSRVHNIFHVSQLRKYMSDPSHVIQDQSIEIKSDLTYEQVPLRIVDHKEQQLQHRTIPYVKVQWSNQTVREVTWELEEEVKKNYPHFFEQGK</sequence>
<dbReference type="Pfam" id="PF24626">
    <property type="entry name" value="SH3_Tf2-1"/>
    <property type="match status" value="1"/>
</dbReference>
<evidence type="ECO:0000259" key="2">
    <source>
        <dbReference type="Pfam" id="PF24626"/>
    </source>
</evidence>
<reference evidence="3 4" key="1">
    <citation type="submission" date="2024-11" db="EMBL/GenBank/DDBJ databases">
        <title>A near-complete genome assembly of Cinchona calisaya.</title>
        <authorList>
            <person name="Lian D.C."/>
            <person name="Zhao X.W."/>
            <person name="Wei L."/>
        </authorList>
    </citation>
    <scope>NUCLEOTIDE SEQUENCE [LARGE SCALE GENOMIC DNA]</scope>
    <source>
        <tissue evidence="3">Nenye</tissue>
    </source>
</reference>
<comment type="caution">
    <text evidence="3">The sequence shown here is derived from an EMBL/GenBank/DDBJ whole genome shotgun (WGS) entry which is preliminary data.</text>
</comment>